<dbReference type="Proteomes" id="UP000321577">
    <property type="component" value="Unassembled WGS sequence"/>
</dbReference>
<accession>A0A512M2C4</accession>
<keyword evidence="4" id="KW-1185">Reference proteome</keyword>
<dbReference type="OrthoDB" id="194200at2"/>
<dbReference type="EMBL" id="BKAG01000001">
    <property type="protein sequence ID" value="GEP40889.1"/>
    <property type="molecule type" value="Genomic_DNA"/>
</dbReference>
<comment type="caution">
    <text evidence="3">The sequence shown here is derived from an EMBL/GenBank/DDBJ whole genome shotgun (WGS) entry which is preliminary data.</text>
</comment>
<gene>
    <name evidence="3" type="ORF">BGE01nite_01800</name>
</gene>
<dbReference type="RefSeq" id="WP_146848363.1">
    <property type="nucleotide sequence ID" value="NZ_BKAG01000001.1"/>
</dbReference>
<keyword evidence="1" id="KW-1133">Transmembrane helix</keyword>
<dbReference type="Pfam" id="PF14237">
    <property type="entry name" value="GYF_2"/>
    <property type="match status" value="1"/>
</dbReference>
<evidence type="ECO:0000259" key="2">
    <source>
        <dbReference type="Pfam" id="PF14237"/>
    </source>
</evidence>
<evidence type="ECO:0000256" key="1">
    <source>
        <dbReference type="SAM" id="Phobius"/>
    </source>
</evidence>
<name>A0A512M2C4_9BACT</name>
<reference evidence="3 4" key="1">
    <citation type="submission" date="2019-07" db="EMBL/GenBank/DDBJ databases">
        <title>Whole genome shotgun sequence of Brevifollis gellanilyticus NBRC 108608.</title>
        <authorList>
            <person name="Hosoyama A."/>
            <person name="Uohara A."/>
            <person name="Ohji S."/>
            <person name="Ichikawa N."/>
        </authorList>
    </citation>
    <scope>NUCLEOTIDE SEQUENCE [LARGE SCALE GENOMIC DNA]</scope>
    <source>
        <strain evidence="3 4">NBRC 108608</strain>
    </source>
</reference>
<proteinExistence type="predicted"/>
<keyword evidence="1" id="KW-0472">Membrane</keyword>
<protein>
    <recommendedName>
        <fullName evidence="2">GYF domain-containing protein</fullName>
    </recommendedName>
</protein>
<organism evidence="3 4">
    <name type="scientific">Brevifollis gellanilyticus</name>
    <dbReference type="NCBI Taxonomy" id="748831"/>
    <lineage>
        <taxon>Bacteria</taxon>
        <taxon>Pseudomonadati</taxon>
        <taxon>Verrucomicrobiota</taxon>
        <taxon>Verrucomicrobiia</taxon>
        <taxon>Verrucomicrobiales</taxon>
        <taxon>Verrucomicrobiaceae</taxon>
    </lineage>
</organism>
<dbReference type="AlphaFoldDB" id="A0A512M2C4"/>
<dbReference type="InterPro" id="IPR025640">
    <property type="entry name" value="GYF_2"/>
</dbReference>
<keyword evidence="1" id="KW-0812">Transmembrane</keyword>
<feature type="domain" description="GYF" evidence="2">
    <location>
        <begin position="6"/>
        <end position="55"/>
    </location>
</feature>
<evidence type="ECO:0000313" key="4">
    <source>
        <dbReference type="Proteomes" id="UP000321577"/>
    </source>
</evidence>
<feature type="transmembrane region" description="Helical" evidence="1">
    <location>
        <begin position="138"/>
        <end position="159"/>
    </location>
</feature>
<sequence length="182" mass="21252">MSQFQYYISKGGKTVGPCTLDDLRSYLAYGSVQVHDLALRDGETDWRPLLQLDELRLHEGADFVQDITRRQRVARYREYEKVPLPKRSGWVLREMLIGFFFFPPKLWRASASVLQGRVYRPEANADGFLKHWPRWVEFFVQFMLIVNAAVWILLLWVITMNAMPLVREMVDLAKTGAADLKN</sequence>
<evidence type="ECO:0000313" key="3">
    <source>
        <dbReference type="EMBL" id="GEP40889.1"/>
    </source>
</evidence>